<reference evidence="9" key="2">
    <citation type="submission" date="2015-01" db="EMBL/GenBank/DDBJ databases">
        <title>Evolutionary Origins and Diversification of the Mycorrhizal Mutualists.</title>
        <authorList>
            <consortium name="DOE Joint Genome Institute"/>
            <consortium name="Mycorrhizal Genomics Consortium"/>
            <person name="Kohler A."/>
            <person name="Kuo A."/>
            <person name="Nagy L.G."/>
            <person name="Floudas D."/>
            <person name="Copeland A."/>
            <person name="Barry K.W."/>
            <person name="Cichocki N."/>
            <person name="Veneault-Fourrey C."/>
            <person name="LaButti K."/>
            <person name="Lindquist E.A."/>
            <person name="Lipzen A."/>
            <person name="Lundell T."/>
            <person name="Morin E."/>
            <person name="Murat C."/>
            <person name="Riley R."/>
            <person name="Ohm R."/>
            <person name="Sun H."/>
            <person name="Tunlid A."/>
            <person name="Henrissat B."/>
            <person name="Grigoriev I.V."/>
            <person name="Hibbett D.S."/>
            <person name="Martin F."/>
        </authorList>
    </citation>
    <scope>NUCLEOTIDE SEQUENCE [LARGE SCALE GENOMIC DNA]</scope>
    <source>
        <strain evidence="9">Zn</strain>
    </source>
</reference>
<protein>
    <submittedName>
        <fullName evidence="8">Uncharacterized protein</fullName>
    </submittedName>
</protein>
<dbReference type="HOGENOM" id="CLU_011856_0_4_1"/>
<dbReference type="Pfam" id="PF00282">
    <property type="entry name" value="Pyridoxal_deC"/>
    <property type="match status" value="1"/>
</dbReference>
<evidence type="ECO:0000256" key="3">
    <source>
        <dbReference type="ARBA" id="ARBA00022793"/>
    </source>
</evidence>
<dbReference type="EMBL" id="KN832892">
    <property type="protein sequence ID" value="KIM93802.1"/>
    <property type="molecule type" value="Genomic_DNA"/>
</dbReference>
<organism evidence="8 9">
    <name type="scientific">Oidiodendron maius (strain Zn)</name>
    <dbReference type="NCBI Taxonomy" id="913774"/>
    <lineage>
        <taxon>Eukaryota</taxon>
        <taxon>Fungi</taxon>
        <taxon>Dikarya</taxon>
        <taxon>Ascomycota</taxon>
        <taxon>Pezizomycotina</taxon>
        <taxon>Leotiomycetes</taxon>
        <taxon>Leotiomycetes incertae sedis</taxon>
        <taxon>Myxotrichaceae</taxon>
        <taxon>Oidiodendron</taxon>
    </lineage>
</organism>
<dbReference type="GO" id="GO:0019752">
    <property type="term" value="P:carboxylic acid metabolic process"/>
    <property type="evidence" value="ECO:0007669"/>
    <property type="project" value="InterPro"/>
</dbReference>
<feature type="modified residue" description="N6-(pyridoxal phosphate)lysine" evidence="6">
    <location>
        <position position="297"/>
    </location>
</feature>
<evidence type="ECO:0000313" key="8">
    <source>
        <dbReference type="EMBL" id="KIM93802.1"/>
    </source>
</evidence>
<sequence>MAEHNSQGSKEHPDAGISQAIQAIVQEHLQLNQDIASDAIVNIASSEETSLFDQYAVPGAPRSLESVIEEAKHIYDYRLRMDHPRFFGFIPSPVSPISWVGEVLNSAYNTHAGSWFQSSGPSIIERSLIVWLASKAGMPSSAGGAFVSGGSMANLTAMMLARDQILNFEQRATAVAYVSDQTHSSVMKGLRVLGLANHQLRKVPTDQLFQMDVQKLADMVCEDTSLGLTPFIVVASCGTTNTGSIDPLHPIADLCAEHHLWMHVDGAYGASAVLSTSHREAVSGLGRADSISWDAHKWLFQTYGCGLFLVKEKKLLLETFANDAEYIRDAVEGEDAPNFWNYGIELTRPARAMKLWFTLRTLGESAVGEMIDHGFLLAGRAEEELRKLPHWQILSPAKMAIVTFRFVPDETEESDLDSINQRVSKRLVSSNSCGILTTKIRGHVALRICAISPKLQLDDMTAVIHKLNETAKKIVAEDVGKDY</sequence>
<dbReference type="InterPro" id="IPR015422">
    <property type="entry name" value="PyrdxlP-dep_Trfase_small"/>
</dbReference>
<dbReference type="OrthoDB" id="2161780at2759"/>
<dbReference type="Gene3D" id="3.90.1150.10">
    <property type="entry name" value="Aspartate Aminotransferase, domain 1"/>
    <property type="match status" value="1"/>
</dbReference>
<dbReference type="GO" id="GO:0006520">
    <property type="term" value="P:amino acid metabolic process"/>
    <property type="evidence" value="ECO:0007669"/>
    <property type="project" value="InterPro"/>
</dbReference>
<evidence type="ECO:0000256" key="1">
    <source>
        <dbReference type="ARBA" id="ARBA00001933"/>
    </source>
</evidence>
<proteinExistence type="inferred from homology"/>
<keyword evidence="5 7" id="KW-0456">Lyase</keyword>
<dbReference type="AlphaFoldDB" id="A0A0C3CVR4"/>
<dbReference type="InterPro" id="IPR021115">
    <property type="entry name" value="Pyridoxal-P_BS"/>
</dbReference>
<evidence type="ECO:0000256" key="7">
    <source>
        <dbReference type="RuleBase" id="RU000382"/>
    </source>
</evidence>
<dbReference type="GO" id="GO:0016831">
    <property type="term" value="F:carboxy-lyase activity"/>
    <property type="evidence" value="ECO:0007669"/>
    <property type="project" value="UniProtKB-KW"/>
</dbReference>
<accession>A0A0C3CVR4</accession>
<dbReference type="Gene3D" id="3.90.1150.170">
    <property type="match status" value="1"/>
</dbReference>
<dbReference type="InterPro" id="IPR010977">
    <property type="entry name" value="Aromatic_deC"/>
</dbReference>
<dbReference type="InterPro" id="IPR015424">
    <property type="entry name" value="PyrdxlP-dep_Trfase"/>
</dbReference>
<dbReference type="Gene3D" id="3.40.640.10">
    <property type="entry name" value="Type I PLP-dependent aspartate aminotransferase-like (Major domain)"/>
    <property type="match status" value="1"/>
</dbReference>
<dbReference type="InterPro" id="IPR002129">
    <property type="entry name" value="PyrdxlP-dep_de-COase"/>
</dbReference>
<comment type="cofactor">
    <cofactor evidence="1 6 7">
        <name>pyridoxal 5'-phosphate</name>
        <dbReference type="ChEBI" id="CHEBI:597326"/>
    </cofactor>
</comment>
<dbReference type="SUPFAM" id="SSF53383">
    <property type="entry name" value="PLP-dependent transferases"/>
    <property type="match status" value="1"/>
</dbReference>
<dbReference type="PRINTS" id="PR00800">
    <property type="entry name" value="YHDCRBOXLASE"/>
</dbReference>
<evidence type="ECO:0000256" key="5">
    <source>
        <dbReference type="ARBA" id="ARBA00023239"/>
    </source>
</evidence>
<gene>
    <name evidence="8" type="ORF">OIDMADRAFT_35269</name>
</gene>
<evidence type="ECO:0000256" key="2">
    <source>
        <dbReference type="ARBA" id="ARBA00009533"/>
    </source>
</evidence>
<keyword evidence="4 6" id="KW-0663">Pyridoxal phosphate</keyword>
<comment type="similarity">
    <text evidence="2 7">Belongs to the group II decarboxylase family.</text>
</comment>
<dbReference type="InterPro" id="IPR015421">
    <property type="entry name" value="PyrdxlP-dep_Trfase_major"/>
</dbReference>
<evidence type="ECO:0000256" key="4">
    <source>
        <dbReference type="ARBA" id="ARBA00022898"/>
    </source>
</evidence>
<name>A0A0C3CVR4_OIDMZ</name>
<dbReference type="GO" id="GO:0030170">
    <property type="term" value="F:pyridoxal phosphate binding"/>
    <property type="evidence" value="ECO:0007669"/>
    <property type="project" value="InterPro"/>
</dbReference>
<dbReference type="PROSITE" id="PS00392">
    <property type="entry name" value="DDC_GAD_HDC_YDC"/>
    <property type="match status" value="1"/>
</dbReference>
<keyword evidence="9" id="KW-1185">Reference proteome</keyword>
<evidence type="ECO:0000256" key="6">
    <source>
        <dbReference type="PIRSR" id="PIRSR602129-50"/>
    </source>
</evidence>
<dbReference type="STRING" id="913774.A0A0C3CVR4"/>
<dbReference type="Proteomes" id="UP000054321">
    <property type="component" value="Unassembled WGS sequence"/>
</dbReference>
<reference evidence="8 9" key="1">
    <citation type="submission" date="2014-04" db="EMBL/GenBank/DDBJ databases">
        <authorList>
            <consortium name="DOE Joint Genome Institute"/>
            <person name="Kuo A."/>
            <person name="Martino E."/>
            <person name="Perotto S."/>
            <person name="Kohler A."/>
            <person name="Nagy L.G."/>
            <person name="Floudas D."/>
            <person name="Copeland A."/>
            <person name="Barry K.W."/>
            <person name="Cichocki N."/>
            <person name="Veneault-Fourrey C."/>
            <person name="LaButti K."/>
            <person name="Lindquist E.A."/>
            <person name="Lipzen A."/>
            <person name="Lundell T."/>
            <person name="Morin E."/>
            <person name="Murat C."/>
            <person name="Sun H."/>
            <person name="Tunlid A."/>
            <person name="Henrissat B."/>
            <person name="Grigoriev I.V."/>
            <person name="Hibbett D.S."/>
            <person name="Martin F."/>
            <person name="Nordberg H.P."/>
            <person name="Cantor M.N."/>
            <person name="Hua S.X."/>
        </authorList>
    </citation>
    <scope>NUCLEOTIDE SEQUENCE [LARGE SCALE GENOMIC DNA]</scope>
    <source>
        <strain evidence="8 9">Zn</strain>
    </source>
</reference>
<dbReference type="PANTHER" id="PTHR11999">
    <property type="entry name" value="GROUP II PYRIDOXAL-5-PHOSPHATE DECARBOXYLASE"/>
    <property type="match status" value="1"/>
</dbReference>
<dbReference type="InParanoid" id="A0A0C3CVR4"/>
<dbReference type="PANTHER" id="PTHR11999:SF70">
    <property type="entry name" value="MIP05841P"/>
    <property type="match status" value="1"/>
</dbReference>
<evidence type="ECO:0000313" key="9">
    <source>
        <dbReference type="Proteomes" id="UP000054321"/>
    </source>
</evidence>
<keyword evidence="3" id="KW-0210">Decarboxylase</keyword>